<gene>
    <name evidence="2" type="ORF">FB547_11764</name>
</gene>
<dbReference type="InterPro" id="IPR005625">
    <property type="entry name" value="PepSY-ass_TM"/>
</dbReference>
<organism evidence="2 3">
    <name type="scientific">Variovorax beijingensis</name>
    <dbReference type="NCBI Taxonomy" id="2496117"/>
    <lineage>
        <taxon>Bacteria</taxon>
        <taxon>Pseudomonadati</taxon>
        <taxon>Pseudomonadota</taxon>
        <taxon>Betaproteobacteria</taxon>
        <taxon>Burkholderiales</taxon>
        <taxon>Comamonadaceae</taxon>
        <taxon>Variovorax</taxon>
    </lineage>
</organism>
<dbReference type="PANTHER" id="PTHR34219:SF6">
    <property type="entry name" value="BLR3280 PROTEIN"/>
    <property type="match status" value="1"/>
</dbReference>
<feature type="transmembrane region" description="Helical" evidence="1">
    <location>
        <begin position="12"/>
        <end position="33"/>
    </location>
</feature>
<evidence type="ECO:0000313" key="3">
    <source>
        <dbReference type="Proteomes" id="UP000319722"/>
    </source>
</evidence>
<accession>A0A561B9Z0</accession>
<evidence type="ECO:0000256" key="1">
    <source>
        <dbReference type="SAM" id="Phobius"/>
    </source>
</evidence>
<feature type="transmembrane region" description="Helical" evidence="1">
    <location>
        <begin position="462"/>
        <end position="483"/>
    </location>
</feature>
<dbReference type="OrthoDB" id="9760788at2"/>
<name>A0A561B9Z0_9BURK</name>
<reference evidence="2 3" key="1">
    <citation type="submission" date="2019-06" db="EMBL/GenBank/DDBJ databases">
        <title>Sorghum-associated microbial communities from plants grown in Nebraska, USA.</title>
        <authorList>
            <person name="Schachtman D."/>
        </authorList>
    </citation>
    <scope>NUCLEOTIDE SEQUENCE [LARGE SCALE GENOMIC DNA]</scope>
    <source>
        <strain evidence="2 3">T529</strain>
    </source>
</reference>
<dbReference type="EMBL" id="VIVL01000017">
    <property type="protein sequence ID" value="TWD75647.1"/>
    <property type="molecule type" value="Genomic_DNA"/>
</dbReference>
<keyword evidence="1 2" id="KW-0812">Transmembrane</keyword>
<protein>
    <submittedName>
        <fullName evidence="2">PepSY-associated transmembrane protein</fullName>
    </submittedName>
</protein>
<feature type="transmembrane region" description="Helical" evidence="1">
    <location>
        <begin position="212"/>
        <end position="236"/>
    </location>
</feature>
<comment type="caution">
    <text evidence="2">The sequence shown here is derived from an EMBL/GenBank/DDBJ whole genome shotgun (WGS) entry which is preliminary data.</text>
</comment>
<evidence type="ECO:0000313" key="2">
    <source>
        <dbReference type="EMBL" id="TWD75647.1"/>
    </source>
</evidence>
<dbReference type="Proteomes" id="UP000319722">
    <property type="component" value="Unassembled WGS sequence"/>
</dbReference>
<keyword evidence="1" id="KW-1133">Transmembrane helix</keyword>
<sequence length="524" mass="58073">MKKALIFLHKWLGVVLALFFLMWFASGVVLYFVPFPSLTPVERLQALPPLQLPPGCCLTAEEAARRAGLRFTEARLGMAGADPVWRLLAHGEQGAAAPHWRTLDARSGALRSPLTDSQAAAAADAFSGRRARHAERLERDQWTVPQGLDPYRPLVKVALDGEDGLELYVSPGAAEVVRDTRRAERFWNWLGAVPHWIYPTVLRQFPAAWHHAVVWLSLPATLLALSGVVLGTWQLFLNRSRWIPYRKFWLRWHHIAGLAAGIFTLTWICSGLLSMNPFGVFSPRGATADERVRWAGAPIEAWLDPAEALRQASRQGLAARELELLHVAGQPWYRLQSAEGQLLVRAETRDPERAIAALPAATVHALLAALRPEAGVPALRRIDSYDDLYYAREAADPNTRHTRPLPVWRADWTDGVSAFADPASARILLRSDASGRWQRVLYHGLHSLDFAPLLARPWLRHALVLGFSLLGIGLCLTSCVIAWRALVPSRRRRATAAAAAGAFRPQPQLESAPAAHPARARKAL</sequence>
<dbReference type="AlphaFoldDB" id="A0A561B9Z0"/>
<dbReference type="PANTHER" id="PTHR34219">
    <property type="entry name" value="IRON-REGULATED INNER MEMBRANE PROTEIN-RELATED"/>
    <property type="match status" value="1"/>
</dbReference>
<feature type="transmembrane region" description="Helical" evidence="1">
    <location>
        <begin position="248"/>
        <end position="273"/>
    </location>
</feature>
<dbReference type="RefSeq" id="WP_145747380.1">
    <property type="nucleotide sequence ID" value="NZ_VIVL01000017.1"/>
</dbReference>
<dbReference type="Pfam" id="PF03929">
    <property type="entry name" value="PepSY_TM"/>
    <property type="match status" value="1"/>
</dbReference>
<proteinExistence type="predicted"/>
<keyword evidence="1" id="KW-0472">Membrane</keyword>